<evidence type="ECO:0000313" key="8">
    <source>
        <dbReference type="Proteomes" id="UP000034588"/>
    </source>
</evidence>
<name>A0A0G1VYK5_9BACT</name>
<dbReference type="EMBL" id="LCQD01000019">
    <property type="protein sequence ID" value="KKW11425.1"/>
    <property type="molecule type" value="Genomic_DNA"/>
</dbReference>
<comment type="caution">
    <text evidence="7">The sequence shown here is derived from an EMBL/GenBank/DDBJ whole genome shotgun (WGS) entry which is preliminary data.</text>
</comment>
<dbReference type="InterPro" id="IPR057264">
    <property type="entry name" value="Ribosomal_uL24_C"/>
</dbReference>
<keyword evidence="5" id="KW-0699">rRNA-binding</keyword>
<evidence type="ECO:0000256" key="2">
    <source>
        <dbReference type="ARBA" id="ARBA00022980"/>
    </source>
</evidence>
<evidence type="ECO:0000313" key="7">
    <source>
        <dbReference type="EMBL" id="KKW11425.1"/>
    </source>
</evidence>
<sequence length="108" mass="11947">MKLKKGDQIIVTIGKDKGKKGNVERVFPKTQSVLVPGINVFKKHKKKRDEKNPGGIVEIVKPLNVAKVALVCPKCGKQTRVGYQIVKSLPAGRQGVKERICKKCEQTI</sequence>
<evidence type="ECO:0000256" key="3">
    <source>
        <dbReference type="ARBA" id="ARBA00023274"/>
    </source>
</evidence>
<dbReference type="InterPro" id="IPR008991">
    <property type="entry name" value="Translation_prot_SH3-like_sf"/>
</dbReference>
<comment type="similarity">
    <text evidence="1 5">Belongs to the universal ribosomal protein uL24 family.</text>
</comment>
<evidence type="ECO:0000256" key="1">
    <source>
        <dbReference type="ARBA" id="ARBA00010618"/>
    </source>
</evidence>
<comment type="function">
    <text evidence="5">One of the proteins that surrounds the polypeptide exit tunnel on the outside of the subunit.</text>
</comment>
<proteinExistence type="inferred from homology"/>
<dbReference type="AlphaFoldDB" id="A0A0G1VYK5"/>
<organism evidence="7 8">
    <name type="scientific">Candidatus Gottesmanbacteria bacterium GW2011_GWB1_49_7</name>
    <dbReference type="NCBI Taxonomy" id="1618448"/>
    <lineage>
        <taxon>Bacteria</taxon>
        <taxon>Candidatus Gottesmaniibacteriota</taxon>
    </lineage>
</organism>
<dbReference type="GO" id="GO:0019843">
    <property type="term" value="F:rRNA binding"/>
    <property type="evidence" value="ECO:0007669"/>
    <property type="project" value="UniProtKB-UniRule"/>
</dbReference>
<keyword evidence="2 5" id="KW-0689">Ribosomal protein</keyword>
<dbReference type="NCBIfam" id="TIGR01079">
    <property type="entry name" value="rplX_bact"/>
    <property type="match status" value="1"/>
</dbReference>
<dbReference type="SMART" id="SM00739">
    <property type="entry name" value="KOW"/>
    <property type="match status" value="1"/>
</dbReference>
<dbReference type="InterPro" id="IPR005824">
    <property type="entry name" value="KOW"/>
</dbReference>
<dbReference type="HAMAP" id="MF_01326_B">
    <property type="entry name" value="Ribosomal_uL24_B"/>
    <property type="match status" value="1"/>
</dbReference>
<dbReference type="Pfam" id="PF00467">
    <property type="entry name" value="KOW"/>
    <property type="match status" value="1"/>
</dbReference>
<evidence type="ECO:0000259" key="6">
    <source>
        <dbReference type="SMART" id="SM00739"/>
    </source>
</evidence>
<reference evidence="7 8" key="1">
    <citation type="journal article" date="2015" name="Nature">
        <title>rRNA introns, odd ribosomes, and small enigmatic genomes across a large radiation of phyla.</title>
        <authorList>
            <person name="Brown C.T."/>
            <person name="Hug L.A."/>
            <person name="Thomas B.C."/>
            <person name="Sharon I."/>
            <person name="Castelle C.J."/>
            <person name="Singh A."/>
            <person name="Wilkins M.J."/>
            <person name="Williams K.H."/>
            <person name="Banfield J.F."/>
        </authorList>
    </citation>
    <scope>NUCLEOTIDE SEQUENCE [LARGE SCALE GENOMIC DNA]</scope>
</reference>
<dbReference type="GO" id="GO:0003735">
    <property type="term" value="F:structural constituent of ribosome"/>
    <property type="evidence" value="ECO:0007669"/>
    <property type="project" value="InterPro"/>
</dbReference>
<keyword evidence="5" id="KW-0694">RNA-binding</keyword>
<dbReference type="CDD" id="cd06089">
    <property type="entry name" value="KOW_RPL26"/>
    <property type="match status" value="1"/>
</dbReference>
<dbReference type="Pfam" id="PF17136">
    <property type="entry name" value="ribosomal_L24"/>
    <property type="match status" value="1"/>
</dbReference>
<evidence type="ECO:0000256" key="5">
    <source>
        <dbReference type="HAMAP-Rule" id="MF_01326"/>
    </source>
</evidence>
<comment type="function">
    <text evidence="5">One of two assembly initiator proteins, it binds directly to the 5'-end of the 23S rRNA, where it nucleates assembly of the 50S subunit.</text>
</comment>
<dbReference type="SUPFAM" id="SSF50104">
    <property type="entry name" value="Translation proteins SH3-like domain"/>
    <property type="match status" value="1"/>
</dbReference>
<keyword evidence="3 5" id="KW-0687">Ribonucleoprotein</keyword>
<dbReference type="GO" id="GO:0005840">
    <property type="term" value="C:ribosome"/>
    <property type="evidence" value="ECO:0007669"/>
    <property type="project" value="UniProtKB-KW"/>
</dbReference>
<dbReference type="PANTHER" id="PTHR12903">
    <property type="entry name" value="MITOCHONDRIAL RIBOSOMAL PROTEIN L24"/>
    <property type="match status" value="1"/>
</dbReference>
<dbReference type="GO" id="GO:0006412">
    <property type="term" value="P:translation"/>
    <property type="evidence" value="ECO:0007669"/>
    <property type="project" value="UniProtKB-UniRule"/>
</dbReference>
<dbReference type="Gene3D" id="2.30.30.30">
    <property type="match status" value="1"/>
</dbReference>
<accession>A0A0G1VYK5</accession>
<protein>
    <recommendedName>
        <fullName evidence="4 5">Large ribosomal subunit protein uL24</fullName>
    </recommendedName>
</protein>
<feature type="domain" description="KOW" evidence="6">
    <location>
        <begin position="2"/>
        <end position="29"/>
    </location>
</feature>
<dbReference type="Proteomes" id="UP000034588">
    <property type="component" value="Unassembled WGS sequence"/>
</dbReference>
<dbReference type="InterPro" id="IPR014722">
    <property type="entry name" value="Rib_uL2_dom2"/>
</dbReference>
<evidence type="ECO:0000256" key="4">
    <source>
        <dbReference type="ARBA" id="ARBA00035206"/>
    </source>
</evidence>
<dbReference type="InterPro" id="IPR041988">
    <property type="entry name" value="Ribosomal_uL24_KOW"/>
</dbReference>
<dbReference type="GO" id="GO:1990904">
    <property type="term" value="C:ribonucleoprotein complex"/>
    <property type="evidence" value="ECO:0007669"/>
    <property type="project" value="UniProtKB-KW"/>
</dbReference>
<gene>
    <name evidence="5" type="primary">rplX</name>
    <name evidence="7" type="ORF">UY48_C0019G0006</name>
</gene>
<dbReference type="InterPro" id="IPR003256">
    <property type="entry name" value="Ribosomal_uL24"/>
</dbReference>
<comment type="subunit">
    <text evidence="5">Part of the 50S ribosomal subunit.</text>
</comment>